<evidence type="ECO:0000256" key="9">
    <source>
        <dbReference type="SAM" id="SignalP"/>
    </source>
</evidence>
<dbReference type="InterPro" id="IPR000800">
    <property type="entry name" value="Notch_dom"/>
</dbReference>
<feature type="transmembrane region" description="Helical" evidence="8">
    <location>
        <begin position="1580"/>
        <end position="1602"/>
    </location>
</feature>
<evidence type="ECO:0000313" key="12">
    <source>
        <dbReference type="Proteomes" id="UP000187209"/>
    </source>
</evidence>
<dbReference type="Proteomes" id="UP000187209">
    <property type="component" value="Unassembled WGS sequence"/>
</dbReference>
<keyword evidence="6" id="KW-0325">Glycoprotein</keyword>
<dbReference type="SUPFAM" id="SSF51126">
    <property type="entry name" value="Pectin lyase-like"/>
    <property type="match status" value="2"/>
</dbReference>
<gene>
    <name evidence="11" type="ORF">SteCoe_8700</name>
</gene>
<feature type="transmembrane region" description="Helical" evidence="8">
    <location>
        <begin position="1546"/>
        <end position="1568"/>
    </location>
</feature>
<dbReference type="InterPro" id="IPR039448">
    <property type="entry name" value="Beta_helix"/>
</dbReference>
<dbReference type="InterPro" id="IPR006626">
    <property type="entry name" value="PbH1"/>
</dbReference>
<dbReference type="GO" id="GO:0012505">
    <property type="term" value="C:endomembrane system"/>
    <property type="evidence" value="ECO:0007669"/>
    <property type="project" value="UniProtKB-SubCell"/>
</dbReference>
<keyword evidence="12" id="KW-1185">Reference proteome</keyword>
<dbReference type="InterPro" id="IPR035993">
    <property type="entry name" value="Notch-like_dom_sf"/>
</dbReference>
<keyword evidence="4 8" id="KW-0472">Membrane</keyword>
<dbReference type="EMBL" id="MPUH01000131">
    <property type="protein sequence ID" value="OMJ89221.1"/>
    <property type="molecule type" value="Genomic_DNA"/>
</dbReference>
<evidence type="ECO:0000256" key="7">
    <source>
        <dbReference type="ARBA" id="ARBA00046288"/>
    </source>
</evidence>
<evidence type="ECO:0000313" key="11">
    <source>
        <dbReference type="EMBL" id="OMJ89221.1"/>
    </source>
</evidence>
<evidence type="ECO:0000256" key="4">
    <source>
        <dbReference type="ARBA" id="ARBA00023136"/>
    </source>
</evidence>
<keyword evidence="5" id="KW-1015">Disulfide bond</keyword>
<comment type="subcellular location">
    <subcellularLocation>
        <location evidence="7">Endomembrane system</location>
        <topology evidence="7">Single-pass type I membrane protein</topology>
    </subcellularLocation>
</comment>
<feature type="transmembrane region" description="Helical" evidence="8">
    <location>
        <begin position="1864"/>
        <end position="1891"/>
    </location>
</feature>
<evidence type="ECO:0000256" key="5">
    <source>
        <dbReference type="ARBA" id="ARBA00023157"/>
    </source>
</evidence>
<feature type="transmembrane region" description="Helical" evidence="8">
    <location>
        <begin position="1840"/>
        <end position="1858"/>
    </location>
</feature>
<dbReference type="Gene3D" id="3.30.300.320">
    <property type="match status" value="1"/>
</dbReference>
<feature type="domain" description="LNR" evidence="10">
    <location>
        <begin position="12"/>
        <end position="47"/>
    </location>
</feature>
<evidence type="ECO:0000256" key="8">
    <source>
        <dbReference type="SAM" id="Phobius"/>
    </source>
</evidence>
<keyword evidence="9" id="KW-0732">Signal</keyword>
<dbReference type="InterPro" id="IPR001370">
    <property type="entry name" value="BIR_rpt"/>
</dbReference>
<feature type="transmembrane region" description="Helical" evidence="8">
    <location>
        <begin position="1804"/>
        <end position="1820"/>
    </location>
</feature>
<evidence type="ECO:0000256" key="1">
    <source>
        <dbReference type="ARBA" id="ARBA00022692"/>
    </source>
</evidence>
<evidence type="ECO:0000256" key="6">
    <source>
        <dbReference type="ARBA" id="ARBA00023180"/>
    </source>
</evidence>
<dbReference type="SUPFAM" id="SSF90193">
    <property type="entry name" value="Notch domain"/>
    <property type="match status" value="1"/>
</dbReference>
<dbReference type="PANTHER" id="PTHR11319">
    <property type="entry name" value="G PROTEIN-COUPLED RECEPTOR-RELATED"/>
    <property type="match status" value="1"/>
</dbReference>
<feature type="transmembrane region" description="Helical" evidence="8">
    <location>
        <begin position="1641"/>
        <end position="1662"/>
    </location>
</feature>
<evidence type="ECO:0000256" key="3">
    <source>
        <dbReference type="ARBA" id="ARBA00022989"/>
    </source>
</evidence>
<feature type="domain" description="LNR" evidence="10">
    <location>
        <begin position="48"/>
        <end position="81"/>
    </location>
</feature>
<evidence type="ECO:0000259" key="10">
    <source>
        <dbReference type="SMART" id="SM00004"/>
    </source>
</evidence>
<evidence type="ECO:0000256" key="2">
    <source>
        <dbReference type="ARBA" id="ARBA00022737"/>
    </source>
</evidence>
<feature type="transmembrane region" description="Helical" evidence="8">
    <location>
        <begin position="1724"/>
        <end position="1748"/>
    </location>
</feature>
<dbReference type="Pfam" id="PF13229">
    <property type="entry name" value="Beta_helix"/>
    <property type="match status" value="1"/>
</dbReference>
<dbReference type="InterPro" id="IPR011050">
    <property type="entry name" value="Pectin_lyase_fold/virulence"/>
</dbReference>
<protein>
    <recommendedName>
        <fullName evidence="10">LNR domain-containing protein</fullName>
    </recommendedName>
</protein>
<dbReference type="SMART" id="SM00004">
    <property type="entry name" value="NL"/>
    <property type="match status" value="2"/>
</dbReference>
<keyword evidence="3 8" id="KW-1133">Transmembrane helix</keyword>
<dbReference type="OrthoDB" id="294016at2759"/>
<name>A0A1R2CJQ4_9CILI</name>
<feature type="chain" id="PRO_5013317506" description="LNR domain-containing protein" evidence="9">
    <location>
        <begin position="17"/>
        <end position="1968"/>
    </location>
</feature>
<keyword evidence="1 8" id="KW-0812">Transmembrane</keyword>
<feature type="transmembrane region" description="Helical" evidence="8">
    <location>
        <begin position="1674"/>
        <end position="1691"/>
    </location>
</feature>
<sequence length="1968" mass="222673">MWVALFTAHFALGAYCNLDCSESLLGNSECNQECMTSSCLFDNGECASNCQSKNCLKTQADNICDQECNIKECGYDWGDCSVCGYGCTYELFTDFKYDEECDYDNCQSERNITKYCLDFNIAYDITLFLDVDSTNIFPFLIDEACIVSKRILLIGHEVFSLTTNNEINVACVFNTDIYISPLYCHEKEVLGCYNEGEKAIIMVSKAVSIEINKSIIIEGIIFSQNNLLDPYCNTCNYCRATVTNGDNIYDDQGNSLTSSDYLNMSVCKSFHDIPFIYVHKNSSLTLQNVIFENMRLGFRNLIKSISSNVTIQNSDFYNIYASQETIFIEGNGGYYFYYENGTVSLINNGYEPTGDYILSAFLYLNSLESVIISNVSFKNNLVNFNSLNFINIVSVCNIYLYSLEFKGNYVKKNLIDFTMCLSSSVELNLNIFNCVFENNYVNNIINGETPSFCHKIDIESNNFTDNIASLTIIKIINKQDISFTCKDYFEWHFNLKNINFTSNNAIANIIDLVAMKNISFTNNIFENNYEIRDTKNLNVLDFTQSGIIYMKKGLPQLGCNYCKHLINFESIDNPEISHSVFKYNKCPLINLAKASGFTTIDHVYFSHNSLINFDNSIVRFLELTLESANITNIDFINNTYADEFMGLMSVNGLSNHITLYLDSIYIKQSNISINIQSIENLYIMNLQVLESLPTDLGIIMTISSNSYFHLSNSKFESGKSNLFSFKSENNKNSLNLQIDSVTISQYEADNFISIDSFINLFGDINEISNVNVNDSKIKFLTLSSSQNKLNINGCNFNNINIENENFIEVIGSGNVTIKNCLFKSIIANSIVYAYSSNNSTLVDIQKSNFIQNNASTIKISFSTVNIKNCFFYDSIAEYGSVAYLTEMSKICFENCLIKNNTALMNGVIFLTAFSILETLDTNFTENIANLKGGAIFLDQNSKIDIKSSRFYKNKAFRGSCIYAQHSQDDSIISDSDFFDNLAESAGCLSLLESNLIIANSNFHDNKANYYPALEIFYFSNATIISCVFSNHKGVGAHIGVEEESFVSIKDTQFLSSSSEFCCSVFKVMNSIFLCDNCKIKDSISYSYGALYFEKSNLTFSNSYIENVISKYLGSVIRAENFSYLTFISSTITNYTGSAIDLSQSTSALISKSYFKCKDYLDGFGMQGTGIQCSRCAEVIIEDSKFNSLSSSSNGGCLYMDLYDSTEIVIIKDSTFSYCTAELGGGIYAIDTNINIISCVFNENKAEKIDAELEGQGGALYFDYSNKEYHAYVNYSSFNSNFAVRSGGAIQWYDYKPIVENCTFNNNSAFYGPDKASFACKLQVLESIDLIETEFPPGQPISSPILIEIQDHYNQIVITDNSTLGELAVITNSTKYEVSGITKIIALSGVLNFSEIIVLGLPNTSVTLNASSVLKDLNYENVETSIDIKLRSCIIGEYLQNDNSCIRCIKGTYNLKAGEVCKKCPSEGVCYGGANLVASSGYWRYSKSTDVFFECLYSDACLEELFNSSTTNCLEGYKSNLCQSCDKGYSRSGDNMCNKCLDYNKSIPILIAWLIFNIVIIVGVTATSINDAFKNESVVSIYFKIFMNYLQLVTLTITVDLNWPSLVQWMFYYQSKVSGSLDQITSIDCFLPKNTQSYYVKLMFLNLSPIICVLFTFIFWLIWKKVRNSQNLKEKIFGSLVVQLFIFHPNLLKYNFSIFNCLELSPGQYYLLSDLSIKCWESNHLSYAMGVAIPSIIILCISLPSFLLIMMFKRKDHLECATEKIKYGFLYKGFKTDRYYWEFFIMLRKIIIICTSVFLRNTSTGVQALIIFLVILLAYIFQRRLEPYNVYQLNEMELKSILVSAVTIYAGLFFLTDYIDSAGKIILFCLMIITNFVFLIYWIYFTFGYYIGKIYLRFSFCRRCFRGKISKWVTKVVPETEFEDVTGINANEVKDSDIPAGCNSLESSHVEKKKAQSSFYPKNVYDHEY</sequence>
<feature type="signal peptide" evidence="9">
    <location>
        <begin position="1"/>
        <end position="16"/>
    </location>
</feature>
<reference evidence="11 12" key="1">
    <citation type="submission" date="2016-11" db="EMBL/GenBank/DDBJ databases">
        <title>The macronuclear genome of Stentor coeruleus: a giant cell with tiny introns.</title>
        <authorList>
            <person name="Slabodnick M."/>
            <person name="Ruby J.G."/>
            <person name="Reiff S.B."/>
            <person name="Swart E.C."/>
            <person name="Gosai S."/>
            <person name="Prabakaran S."/>
            <person name="Witkowska E."/>
            <person name="Larue G.E."/>
            <person name="Fisher S."/>
            <person name="Freeman R.M."/>
            <person name="Gunawardena J."/>
            <person name="Chu W."/>
            <person name="Stover N.A."/>
            <person name="Gregory B.D."/>
            <person name="Nowacki M."/>
            <person name="Derisi J."/>
            <person name="Roy S.W."/>
            <person name="Marshall W.F."/>
            <person name="Sood P."/>
        </authorList>
    </citation>
    <scope>NUCLEOTIDE SEQUENCE [LARGE SCALE GENOMIC DNA]</scope>
    <source>
        <strain evidence="11">WM001</strain>
    </source>
</reference>
<comment type="caution">
    <text evidence="11">The sequence shown here is derived from an EMBL/GenBank/DDBJ whole genome shotgun (WGS) entry which is preliminary data.</text>
</comment>
<dbReference type="PANTHER" id="PTHR11319:SF35">
    <property type="entry name" value="OUTER MEMBRANE PROTEIN PMPC-RELATED"/>
    <property type="match status" value="1"/>
</dbReference>
<dbReference type="Pfam" id="PF00066">
    <property type="entry name" value="Notch"/>
    <property type="match status" value="2"/>
</dbReference>
<organism evidence="11 12">
    <name type="scientific">Stentor coeruleus</name>
    <dbReference type="NCBI Taxonomy" id="5963"/>
    <lineage>
        <taxon>Eukaryota</taxon>
        <taxon>Sar</taxon>
        <taxon>Alveolata</taxon>
        <taxon>Ciliophora</taxon>
        <taxon>Postciliodesmatophora</taxon>
        <taxon>Heterotrichea</taxon>
        <taxon>Heterotrichida</taxon>
        <taxon>Stentoridae</taxon>
        <taxon>Stentor</taxon>
    </lineage>
</organism>
<keyword evidence="2" id="KW-0677">Repeat</keyword>
<proteinExistence type="predicted"/>
<dbReference type="SMART" id="SM00710">
    <property type="entry name" value="PbH1"/>
    <property type="match status" value="9"/>
</dbReference>
<dbReference type="PROSITE" id="PS50143">
    <property type="entry name" value="BIR_REPEAT_2"/>
    <property type="match status" value="1"/>
</dbReference>
<feature type="transmembrane region" description="Helical" evidence="8">
    <location>
        <begin position="1778"/>
        <end position="1798"/>
    </location>
</feature>
<accession>A0A1R2CJQ4</accession>